<dbReference type="Proteomes" id="UP001317629">
    <property type="component" value="Chromosome"/>
</dbReference>
<evidence type="ECO:0000256" key="1">
    <source>
        <dbReference type="ARBA" id="ARBA00009387"/>
    </source>
</evidence>
<dbReference type="InterPro" id="IPR023346">
    <property type="entry name" value="Lysozyme-like_dom_sf"/>
</dbReference>
<dbReference type="Pfam" id="PF01464">
    <property type="entry name" value="SLT"/>
    <property type="match status" value="1"/>
</dbReference>
<organism evidence="3 4">
    <name type="scientific">Methylocystis iwaonis</name>
    <dbReference type="NCBI Taxonomy" id="2885079"/>
    <lineage>
        <taxon>Bacteria</taxon>
        <taxon>Pseudomonadati</taxon>
        <taxon>Pseudomonadota</taxon>
        <taxon>Alphaproteobacteria</taxon>
        <taxon>Hyphomicrobiales</taxon>
        <taxon>Methylocystaceae</taxon>
        <taxon>Methylocystis</taxon>
    </lineage>
</organism>
<dbReference type="SUPFAM" id="SSF53955">
    <property type="entry name" value="Lysozyme-like"/>
    <property type="match status" value="1"/>
</dbReference>
<comment type="similarity">
    <text evidence="1">Belongs to the virb1 family.</text>
</comment>
<protein>
    <submittedName>
        <fullName evidence="3">Lytic transglycosylase</fullName>
    </submittedName>
</protein>
<dbReference type="RefSeq" id="WP_202074099.1">
    <property type="nucleotide sequence ID" value="NZ_AP027142.1"/>
</dbReference>
<dbReference type="Gene3D" id="1.10.530.10">
    <property type="match status" value="1"/>
</dbReference>
<evidence type="ECO:0000313" key="3">
    <source>
        <dbReference type="EMBL" id="BDV32997.1"/>
    </source>
</evidence>
<evidence type="ECO:0000313" key="4">
    <source>
        <dbReference type="Proteomes" id="UP001317629"/>
    </source>
</evidence>
<proteinExistence type="inferred from homology"/>
<feature type="domain" description="Transglycosylase SLT" evidence="2">
    <location>
        <begin position="2"/>
        <end position="129"/>
    </location>
</feature>
<dbReference type="InterPro" id="IPR008258">
    <property type="entry name" value="Transglycosylase_SLT_dom_1"/>
</dbReference>
<keyword evidence="4" id="KW-1185">Reference proteome</keyword>
<reference evidence="3 4" key="1">
    <citation type="journal article" date="2023" name="Int. J. Syst. Evol. Microbiol.">
        <title>Methylocystis iwaonis sp. nov., a type II methane-oxidizing bacterium from surface soil of a rice paddy field in Japan, and emended description of the genus Methylocystis (ex Whittenbury et al. 1970) Bowman et al. 1993.</title>
        <authorList>
            <person name="Kaise H."/>
            <person name="Sawadogo J.B."/>
            <person name="Alam M.S."/>
            <person name="Ueno C."/>
            <person name="Dianou D."/>
            <person name="Shinjo R."/>
            <person name="Asakawa S."/>
        </authorList>
    </citation>
    <scope>NUCLEOTIDE SEQUENCE [LARGE SCALE GENOMIC DNA]</scope>
    <source>
        <strain evidence="3 4">SS37A-Re</strain>
    </source>
</reference>
<name>A0ABN6VCQ3_9HYPH</name>
<dbReference type="EMBL" id="AP027142">
    <property type="protein sequence ID" value="BDV32997.1"/>
    <property type="molecule type" value="Genomic_DNA"/>
</dbReference>
<evidence type="ECO:0000259" key="2">
    <source>
        <dbReference type="Pfam" id="PF01464"/>
    </source>
</evidence>
<accession>A0ABN6VCQ3</accession>
<gene>
    <name evidence="3" type="ORF">SS37A_05260</name>
</gene>
<sequence length="166" mass="18362">MIRAAQEHNVPVAVLYAVALTETGQKGDLHEFAMNVGGRPVFSPSLPEAVAVFENARARGVKLIDIGCMQVNHHYHGRMFKSVEAMFDPRQNVDYAATFLRDLYRSEKTWTSAVARYHAGPGNAPAQKSYVCAVIGNMIASGFGSWTEQSKAFCTMVRSEMASRRF</sequence>